<dbReference type="Proteomes" id="UP000001567">
    <property type="component" value="Chromosome"/>
</dbReference>
<dbReference type="KEGG" id="pas:Pars_0629"/>
<evidence type="ECO:0000313" key="2">
    <source>
        <dbReference type="EMBL" id="ABP50220.1"/>
    </source>
</evidence>
<keyword evidence="1" id="KW-0812">Transmembrane</keyword>
<dbReference type="EMBL" id="CP000660">
    <property type="protein sequence ID" value="ABP50220.1"/>
    <property type="molecule type" value="Genomic_DNA"/>
</dbReference>
<dbReference type="AlphaFoldDB" id="A4WIK3"/>
<name>A4WIK3_PYRAR</name>
<protein>
    <submittedName>
        <fullName evidence="2">Uncharacterized protein</fullName>
    </submittedName>
</protein>
<keyword evidence="1" id="KW-0472">Membrane</keyword>
<keyword evidence="1" id="KW-1133">Transmembrane helix</keyword>
<gene>
    <name evidence="2" type="ordered locus">Pars_0629</name>
</gene>
<organism evidence="2 3">
    <name type="scientific">Pyrobaculum arsenaticum (strain DSM 13514 / JCM 11321 / PZ6)</name>
    <dbReference type="NCBI Taxonomy" id="340102"/>
    <lineage>
        <taxon>Archaea</taxon>
        <taxon>Thermoproteota</taxon>
        <taxon>Thermoprotei</taxon>
        <taxon>Thermoproteales</taxon>
        <taxon>Thermoproteaceae</taxon>
        <taxon>Pyrobaculum</taxon>
    </lineage>
</organism>
<feature type="transmembrane region" description="Helical" evidence="1">
    <location>
        <begin position="377"/>
        <end position="395"/>
    </location>
</feature>
<accession>A4WIK3</accession>
<reference evidence="2 3" key="1">
    <citation type="submission" date="2007-04" db="EMBL/GenBank/DDBJ databases">
        <title>Complete sequence of Pyrobaculum arsenaticum DSM 13514.</title>
        <authorList>
            <consortium name="US DOE Joint Genome Institute"/>
            <person name="Copeland A."/>
            <person name="Lucas S."/>
            <person name="Lapidus A."/>
            <person name="Barry K."/>
            <person name="Glavina del Rio T."/>
            <person name="Dalin E."/>
            <person name="Tice H."/>
            <person name="Pitluck S."/>
            <person name="Chain P."/>
            <person name="Malfatti S."/>
            <person name="Shin M."/>
            <person name="Vergez L."/>
            <person name="Schmutz J."/>
            <person name="Larimer F."/>
            <person name="Land M."/>
            <person name="Hauser L."/>
            <person name="Kyrpides N."/>
            <person name="Mikhailova N."/>
            <person name="Cozen A.E."/>
            <person name="Fitz-Gibbon S.T."/>
            <person name="House C.H."/>
            <person name="Saltikov C."/>
            <person name="Lowe T.M."/>
            <person name="Richardson P."/>
        </authorList>
    </citation>
    <scope>NUCLEOTIDE SEQUENCE [LARGE SCALE GENOMIC DNA]</scope>
    <source>
        <strain evidence="3">ATCC 700994 / DSM 13514 / JCM 11321 / PZ6</strain>
    </source>
</reference>
<feature type="transmembrane region" description="Helical" evidence="1">
    <location>
        <begin position="42"/>
        <end position="62"/>
    </location>
</feature>
<evidence type="ECO:0000313" key="3">
    <source>
        <dbReference type="Proteomes" id="UP000001567"/>
    </source>
</evidence>
<sequence length="398" mass="42288">MQGLYIRDIAIRMFAGSTTVLSSAAPRCGGGRVCLKGAGTGGVAAVLLALLLVSVALATTVIRFPEDFRQVRVGGVVALYAPQAACPVIEVPMAFTEVEKVFAGLLGVAPNLTDPKASFYVANTLRAAAEAAGGRVYAVGVLSHSPPAGFVVASPLNVTEFARRAGAVKAVVVVLPWDIPEVSDTRIEVRLLQELKKHPEWGRAEAYLQSARLEKARAFRSWLMGNDSALSVMDLEELRKAVRSSRGELDGEALRRAVKRNVENRIGKPVEKASDEELVEVLPYYVWTPMLTTASAGVRDTFFGIPSVSFDVIKGSNMTAEGVSEALLNAVKVLNCTPVVIYHGEVDTPLFRYDVGIVADLQGEQATNPASGAGAPWLPIAVAVAAALAVAYTLSDRK</sequence>
<evidence type="ECO:0000256" key="1">
    <source>
        <dbReference type="SAM" id="Phobius"/>
    </source>
</evidence>
<proteinExistence type="predicted"/>
<dbReference type="HOGENOM" id="CLU_714993_0_0_2"/>